<dbReference type="GO" id="GO:0009097">
    <property type="term" value="P:isoleucine biosynthetic process"/>
    <property type="evidence" value="ECO:0007669"/>
    <property type="project" value="UniProtKB-UniRule"/>
</dbReference>
<feature type="domain" description="ACT" evidence="9">
    <location>
        <begin position="4"/>
        <end position="79"/>
    </location>
</feature>
<dbReference type="GO" id="GO:0003984">
    <property type="term" value="F:acetolactate synthase activity"/>
    <property type="evidence" value="ECO:0007669"/>
    <property type="project" value="UniProtKB-UniRule"/>
</dbReference>
<dbReference type="EMBL" id="SLUN01000046">
    <property type="protein sequence ID" value="TCL57446.1"/>
    <property type="molecule type" value="Genomic_DNA"/>
</dbReference>
<dbReference type="NCBIfam" id="NF008864">
    <property type="entry name" value="PRK11895.1"/>
    <property type="match status" value="1"/>
</dbReference>
<accession>A0A4R1QU29</accession>
<reference evidence="10 11" key="1">
    <citation type="submission" date="2019-03" db="EMBL/GenBank/DDBJ databases">
        <title>Genomic Encyclopedia of Type Strains, Phase IV (KMG-IV): sequencing the most valuable type-strain genomes for metagenomic binning, comparative biology and taxonomic classification.</title>
        <authorList>
            <person name="Goeker M."/>
        </authorList>
    </citation>
    <scope>NUCLEOTIDE SEQUENCE [LARGE SCALE GENOMIC DNA]</scope>
    <source>
        <strain evidence="10 11">LX-B</strain>
    </source>
</reference>
<comment type="catalytic activity">
    <reaction evidence="7 8">
        <text>2 pyruvate + H(+) = (2S)-2-acetolactate + CO2</text>
        <dbReference type="Rhea" id="RHEA:25249"/>
        <dbReference type="ChEBI" id="CHEBI:15361"/>
        <dbReference type="ChEBI" id="CHEBI:15378"/>
        <dbReference type="ChEBI" id="CHEBI:16526"/>
        <dbReference type="ChEBI" id="CHEBI:58476"/>
        <dbReference type="EC" id="2.2.1.6"/>
    </reaction>
</comment>
<dbReference type="Pfam" id="PF10369">
    <property type="entry name" value="ALS_ss_C"/>
    <property type="match status" value="1"/>
</dbReference>
<evidence type="ECO:0000256" key="7">
    <source>
        <dbReference type="ARBA" id="ARBA00048670"/>
    </source>
</evidence>
<evidence type="ECO:0000256" key="3">
    <source>
        <dbReference type="ARBA" id="ARBA00006341"/>
    </source>
</evidence>
<dbReference type="PROSITE" id="PS51671">
    <property type="entry name" value="ACT"/>
    <property type="match status" value="1"/>
</dbReference>
<keyword evidence="11" id="KW-1185">Reference proteome</keyword>
<comment type="function">
    <text evidence="8">Catalyzes the conversion of 2 pyruvate molecules into acetolactate in the first common step of the biosynthetic pathway of the branched-amino acids such as leucine, isoleucine, and valine.</text>
</comment>
<dbReference type="InterPro" id="IPR039557">
    <property type="entry name" value="AHAS_ACT"/>
</dbReference>
<dbReference type="UniPathway" id="UPA00047">
    <property type="reaction ID" value="UER00055"/>
</dbReference>
<evidence type="ECO:0000256" key="2">
    <source>
        <dbReference type="ARBA" id="ARBA00005025"/>
    </source>
</evidence>
<dbReference type="NCBIfam" id="TIGR00119">
    <property type="entry name" value="acolac_sm"/>
    <property type="match status" value="1"/>
</dbReference>
<dbReference type="GO" id="GO:1990610">
    <property type="term" value="F:acetolactate synthase regulator activity"/>
    <property type="evidence" value="ECO:0007669"/>
    <property type="project" value="UniProtKB-UniRule"/>
</dbReference>
<gene>
    <name evidence="10" type="ORF">EDC14_10466</name>
</gene>
<dbReference type="AlphaFoldDB" id="A0A4R1QU29"/>
<evidence type="ECO:0000256" key="1">
    <source>
        <dbReference type="ARBA" id="ARBA00004974"/>
    </source>
</evidence>
<dbReference type="InterPro" id="IPR027271">
    <property type="entry name" value="Acetolactate_synth/TF_NikR_C"/>
</dbReference>
<dbReference type="InterPro" id="IPR045865">
    <property type="entry name" value="ACT-like_dom_sf"/>
</dbReference>
<dbReference type="PANTHER" id="PTHR30239">
    <property type="entry name" value="ACETOLACTATE SYNTHASE SMALL SUBUNIT"/>
    <property type="match status" value="1"/>
</dbReference>
<proteinExistence type="inferred from homology"/>
<sequence>MRHIISTLVVHRSGVLVRVAGLFSRRGYNIESIAVGRSEEPDLARITIVVEADDEQVLEQIEKQLYKLIDVVKVNDLPARESVERELALIKVNAGSQTRSEIMQIVDIFRAKIVDVSSRAVIVEITGGAEKIEAIIALLKPYGIREIVRTGQIAIQRTPKKTDK</sequence>
<dbReference type="PANTHER" id="PTHR30239:SF0">
    <property type="entry name" value="ACETOLACTATE SYNTHASE SMALL SUBUNIT 1, CHLOROPLASTIC"/>
    <property type="match status" value="1"/>
</dbReference>
<dbReference type="FunFam" id="3.30.70.260:FF:000001">
    <property type="entry name" value="Acetolactate synthase, small subunit"/>
    <property type="match status" value="1"/>
</dbReference>
<keyword evidence="6 8" id="KW-0100">Branched-chain amino acid biosynthesis</keyword>
<dbReference type="FunFam" id="3.30.70.1150:FF:000001">
    <property type="entry name" value="Acetolactate synthase small subunit"/>
    <property type="match status" value="1"/>
</dbReference>
<evidence type="ECO:0000313" key="10">
    <source>
        <dbReference type="EMBL" id="TCL57446.1"/>
    </source>
</evidence>
<dbReference type="UniPathway" id="UPA00049">
    <property type="reaction ID" value="UER00059"/>
</dbReference>
<dbReference type="SUPFAM" id="SSF55021">
    <property type="entry name" value="ACT-like"/>
    <property type="match status" value="2"/>
</dbReference>
<dbReference type="InterPro" id="IPR019455">
    <property type="entry name" value="Acetolactate_synth_ssu_C"/>
</dbReference>
<comment type="subunit">
    <text evidence="4 8">Dimer of large and small chains.</text>
</comment>
<organism evidence="10 11">
    <name type="scientific">Hydrogenispora ethanolica</name>
    <dbReference type="NCBI Taxonomy" id="1082276"/>
    <lineage>
        <taxon>Bacteria</taxon>
        <taxon>Bacillati</taxon>
        <taxon>Bacillota</taxon>
        <taxon>Hydrogenispora</taxon>
    </lineage>
</organism>
<dbReference type="CDD" id="cd04878">
    <property type="entry name" value="ACT_AHAS"/>
    <property type="match status" value="1"/>
</dbReference>
<comment type="pathway">
    <text evidence="1 8">Amino-acid biosynthesis; L-isoleucine biosynthesis; L-isoleucine from 2-oxobutanoate: step 1/4.</text>
</comment>
<dbReference type="InterPro" id="IPR002912">
    <property type="entry name" value="ACT_dom"/>
</dbReference>
<dbReference type="Pfam" id="PF22629">
    <property type="entry name" value="ACT_AHAS_ss"/>
    <property type="match status" value="1"/>
</dbReference>
<dbReference type="GO" id="GO:0005829">
    <property type="term" value="C:cytosol"/>
    <property type="evidence" value="ECO:0007669"/>
    <property type="project" value="TreeGrafter"/>
</dbReference>
<dbReference type="EC" id="2.2.1.6" evidence="8"/>
<evidence type="ECO:0000256" key="8">
    <source>
        <dbReference type="RuleBase" id="RU368092"/>
    </source>
</evidence>
<evidence type="ECO:0000256" key="6">
    <source>
        <dbReference type="ARBA" id="ARBA00023304"/>
    </source>
</evidence>
<comment type="similarity">
    <text evidence="3 8">Belongs to the acetolactate synthase small subunit family.</text>
</comment>
<protein>
    <recommendedName>
        <fullName evidence="8">Acetolactate synthase small subunit</fullName>
        <shortName evidence="8">AHAS</shortName>
        <shortName evidence="8">ALS</shortName>
        <ecNumber evidence="8">2.2.1.6</ecNumber>
    </recommendedName>
    <alternativeName>
        <fullName evidence="8">Acetohydroxy-acid synthase small subunit</fullName>
    </alternativeName>
</protein>
<name>A0A4R1QU29_HYDET</name>
<dbReference type="GO" id="GO:0009099">
    <property type="term" value="P:L-valine biosynthetic process"/>
    <property type="evidence" value="ECO:0007669"/>
    <property type="project" value="UniProtKB-UniRule"/>
</dbReference>
<evidence type="ECO:0000256" key="4">
    <source>
        <dbReference type="ARBA" id="ARBA00011744"/>
    </source>
</evidence>
<comment type="pathway">
    <text evidence="2 8">Amino-acid biosynthesis; L-valine biosynthesis; L-valine from pyruvate: step 1/4.</text>
</comment>
<keyword evidence="5 8" id="KW-0028">Amino-acid biosynthesis</keyword>
<dbReference type="InterPro" id="IPR054480">
    <property type="entry name" value="AHAS_small-like_ACT"/>
</dbReference>
<evidence type="ECO:0000256" key="5">
    <source>
        <dbReference type="ARBA" id="ARBA00022605"/>
    </source>
</evidence>
<dbReference type="Gene3D" id="3.30.70.260">
    <property type="match status" value="1"/>
</dbReference>
<dbReference type="Proteomes" id="UP000295008">
    <property type="component" value="Unassembled WGS sequence"/>
</dbReference>
<dbReference type="RefSeq" id="WP_132017103.1">
    <property type="nucleotide sequence ID" value="NZ_SLUN01000046.1"/>
</dbReference>
<dbReference type="InterPro" id="IPR004789">
    <property type="entry name" value="Acetalactate_synth_ssu"/>
</dbReference>
<keyword evidence="8" id="KW-0808">Transferase</keyword>
<evidence type="ECO:0000259" key="9">
    <source>
        <dbReference type="PROSITE" id="PS51671"/>
    </source>
</evidence>
<dbReference type="Gene3D" id="3.30.70.1150">
    <property type="entry name" value="ACT-like. Chain A, domain 2"/>
    <property type="match status" value="1"/>
</dbReference>
<dbReference type="OrthoDB" id="9787365at2"/>
<comment type="caution">
    <text evidence="10">The sequence shown here is derived from an EMBL/GenBank/DDBJ whole genome shotgun (WGS) entry which is preliminary data.</text>
</comment>
<evidence type="ECO:0000313" key="11">
    <source>
        <dbReference type="Proteomes" id="UP000295008"/>
    </source>
</evidence>